<keyword evidence="3" id="KW-1185">Reference proteome</keyword>
<dbReference type="AlphaFoldDB" id="A0A4C1TWB6"/>
<accession>A0A4C1TWB6</accession>
<organism evidence="2 3">
    <name type="scientific">Eumeta variegata</name>
    <name type="common">Bagworm moth</name>
    <name type="synonym">Eumeta japonica</name>
    <dbReference type="NCBI Taxonomy" id="151549"/>
    <lineage>
        <taxon>Eukaryota</taxon>
        <taxon>Metazoa</taxon>
        <taxon>Ecdysozoa</taxon>
        <taxon>Arthropoda</taxon>
        <taxon>Hexapoda</taxon>
        <taxon>Insecta</taxon>
        <taxon>Pterygota</taxon>
        <taxon>Neoptera</taxon>
        <taxon>Endopterygota</taxon>
        <taxon>Lepidoptera</taxon>
        <taxon>Glossata</taxon>
        <taxon>Ditrysia</taxon>
        <taxon>Tineoidea</taxon>
        <taxon>Psychidae</taxon>
        <taxon>Oiketicinae</taxon>
        <taxon>Eumeta</taxon>
    </lineage>
</organism>
<comment type="caution">
    <text evidence="2">The sequence shown here is derived from an EMBL/GenBank/DDBJ whole genome shotgun (WGS) entry which is preliminary data.</text>
</comment>
<evidence type="ECO:0000313" key="2">
    <source>
        <dbReference type="EMBL" id="GBP18218.1"/>
    </source>
</evidence>
<reference evidence="2 3" key="1">
    <citation type="journal article" date="2019" name="Commun. Biol.">
        <title>The bagworm genome reveals a unique fibroin gene that provides high tensile strength.</title>
        <authorList>
            <person name="Kono N."/>
            <person name="Nakamura H."/>
            <person name="Ohtoshi R."/>
            <person name="Tomita M."/>
            <person name="Numata K."/>
            <person name="Arakawa K."/>
        </authorList>
    </citation>
    <scope>NUCLEOTIDE SEQUENCE [LARGE SCALE GENOMIC DNA]</scope>
</reference>
<dbReference type="Proteomes" id="UP000299102">
    <property type="component" value="Unassembled WGS sequence"/>
</dbReference>
<protein>
    <submittedName>
        <fullName evidence="2">Uncharacterized protein</fullName>
    </submittedName>
</protein>
<gene>
    <name evidence="2" type="ORF">EVAR_9060_1</name>
</gene>
<proteinExistence type="predicted"/>
<feature type="region of interest" description="Disordered" evidence="1">
    <location>
        <begin position="1"/>
        <end position="21"/>
    </location>
</feature>
<dbReference type="EMBL" id="BGZK01000094">
    <property type="protein sequence ID" value="GBP18218.1"/>
    <property type="molecule type" value="Genomic_DNA"/>
</dbReference>
<name>A0A4C1TWB6_EUMVA</name>
<evidence type="ECO:0000256" key="1">
    <source>
        <dbReference type="SAM" id="MobiDB-lite"/>
    </source>
</evidence>
<evidence type="ECO:0000313" key="3">
    <source>
        <dbReference type="Proteomes" id="UP000299102"/>
    </source>
</evidence>
<sequence length="97" mass="11212">MFSQAPVFGRESRRSRPSIRKQCYATNRDINSFIFHSRHRVVPRNRRLHGYRLLLKCVLSETAGHSSDRPLVWQKNRGSRRALTAHALSTDALIKAV</sequence>